<dbReference type="EMBL" id="BSFP01000032">
    <property type="protein sequence ID" value="GLL03321.1"/>
    <property type="molecule type" value="Genomic_DNA"/>
</dbReference>
<accession>A0A9W6KN45</accession>
<dbReference type="InterPro" id="IPR019606">
    <property type="entry name" value="GerMN"/>
</dbReference>
<dbReference type="Pfam" id="PF10646">
    <property type="entry name" value="Germane"/>
    <property type="match status" value="1"/>
</dbReference>
<evidence type="ECO:0000259" key="2">
    <source>
        <dbReference type="SMART" id="SM00909"/>
    </source>
</evidence>
<dbReference type="Proteomes" id="UP001143480">
    <property type="component" value="Unassembled WGS sequence"/>
</dbReference>
<organism evidence="3 4">
    <name type="scientific">Dactylosporangium matsuzakiense</name>
    <dbReference type="NCBI Taxonomy" id="53360"/>
    <lineage>
        <taxon>Bacteria</taxon>
        <taxon>Bacillati</taxon>
        <taxon>Actinomycetota</taxon>
        <taxon>Actinomycetes</taxon>
        <taxon>Micromonosporales</taxon>
        <taxon>Micromonosporaceae</taxon>
        <taxon>Dactylosporangium</taxon>
    </lineage>
</organism>
<keyword evidence="4" id="KW-1185">Reference proteome</keyword>
<keyword evidence="1" id="KW-0472">Membrane</keyword>
<dbReference type="InterPro" id="IPR018911">
    <property type="entry name" value="Gmad2_Ig-like_dom"/>
</dbReference>
<reference evidence="3" key="2">
    <citation type="submission" date="2023-01" db="EMBL/GenBank/DDBJ databases">
        <authorList>
            <person name="Sun Q."/>
            <person name="Evtushenko L."/>
        </authorList>
    </citation>
    <scope>NUCLEOTIDE SEQUENCE</scope>
    <source>
        <strain evidence="3">VKM Ac-1321</strain>
    </source>
</reference>
<dbReference type="SMART" id="SM00909">
    <property type="entry name" value="Germane"/>
    <property type="match status" value="1"/>
</dbReference>
<name>A0A9W6KN45_9ACTN</name>
<evidence type="ECO:0000313" key="3">
    <source>
        <dbReference type="EMBL" id="GLL03321.1"/>
    </source>
</evidence>
<feature type="domain" description="GerMN" evidence="2">
    <location>
        <begin position="125"/>
        <end position="214"/>
    </location>
</feature>
<keyword evidence="1" id="KW-0812">Transmembrane</keyword>
<keyword evidence="1" id="KW-1133">Transmembrane helix</keyword>
<comment type="caution">
    <text evidence="3">The sequence shown here is derived from an EMBL/GenBank/DDBJ whole genome shotgun (WGS) entry which is preliminary data.</text>
</comment>
<dbReference type="RefSeq" id="WP_261960485.1">
    <property type="nucleotide sequence ID" value="NZ_BAAAXA010000001.1"/>
</dbReference>
<dbReference type="AlphaFoldDB" id="A0A9W6KN45"/>
<evidence type="ECO:0000313" key="4">
    <source>
        <dbReference type="Proteomes" id="UP001143480"/>
    </source>
</evidence>
<proteinExistence type="predicted"/>
<gene>
    <name evidence="3" type="ORF">GCM10017581_050650</name>
</gene>
<feature type="transmembrane region" description="Helical" evidence="1">
    <location>
        <begin position="44"/>
        <end position="65"/>
    </location>
</feature>
<protein>
    <recommendedName>
        <fullName evidence="2">GerMN domain-containing protein</fullName>
    </recommendedName>
</protein>
<reference evidence="3" key="1">
    <citation type="journal article" date="2014" name="Int. J. Syst. Evol. Microbiol.">
        <title>Complete genome sequence of Corynebacterium casei LMG S-19264T (=DSM 44701T), isolated from a smear-ripened cheese.</title>
        <authorList>
            <consortium name="US DOE Joint Genome Institute (JGI-PGF)"/>
            <person name="Walter F."/>
            <person name="Albersmeier A."/>
            <person name="Kalinowski J."/>
            <person name="Ruckert C."/>
        </authorList>
    </citation>
    <scope>NUCLEOTIDE SEQUENCE</scope>
    <source>
        <strain evidence="3">VKM Ac-1321</strain>
    </source>
</reference>
<sequence>MRPGRTPEDRLREALRARADEVEPSPDALPRIRARAARAWTGRLWTIVGTVAAVATAIAAGVVAVQVNRAPRDNPPAAGGAGHSPRPSLNATTATISLPAYFTNHGRLYREFLPATAMTDEGRIEAAVELSLLGRAKDPDYRSLWPGTVKVNRVTISQAQVTVDLGGVGAKPDDPKLAVQQLLYTVAAAATYTSIKHADGIRLLVDGRAQPRLWGAVDTGGAMRPGLLAELQGPVWVIEPDEGAVVGKTFTVYLAGVVVEGTLDLRVRNAAGELVDERTVQLSAGAPALGEARLQLTLPAGRYIVEGFVVSEKDGSEEWIDDHDFTVG</sequence>
<dbReference type="Pfam" id="PF10648">
    <property type="entry name" value="Gmad2"/>
    <property type="match status" value="1"/>
</dbReference>
<evidence type="ECO:0000256" key="1">
    <source>
        <dbReference type="SAM" id="Phobius"/>
    </source>
</evidence>